<dbReference type="SUPFAM" id="SSF89919">
    <property type="entry name" value="Ribosome-binding factor A, RbfA"/>
    <property type="match status" value="1"/>
</dbReference>
<dbReference type="InterPro" id="IPR015946">
    <property type="entry name" value="KH_dom-like_a/b"/>
</dbReference>
<dbReference type="Proteomes" id="UP000317494">
    <property type="component" value="Unassembled WGS sequence"/>
</dbReference>
<feature type="compositionally biased region" description="Basic and acidic residues" evidence="1">
    <location>
        <begin position="44"/>
        <end position="57"/>
    </location>
</feature>
<sequence length="209" mass="24170">MRPTAGLLHSIRPTGFGFRDFAKSLRPNTLSSLIRNTSQPKFDLEASLRSPDVDEKPASTTVPSKDFTKKPSRRSAMPRPTLETQYPGRDTPLDLNQSRLLSQIKEELELVLNSHQVPPQLNLYNWSIDKLFLTPMERTCIVSWTHHTPDNLLSLEAVSTMLEAYQAPLTRLLKHRIRQHSRFFPRIKFVRDLTSDMYVKLEVEEQQNM</sequence>
<evidence type="ECO:0000313" key="3">
    <source>
        <dbReference type="EMBL" id="TPX50413.1"/>
    </source>
</evidence>
<name>A0A507D0J3_9FUNG</name>
<dbReference type="EMBL" id="QEAM01000018">
    <property type="protein sequence ID" value="TPX50413.1"/>
    <property type="molecule type" value="Genomic_DNA"/>
</dbReference>
<dbReference type="VEuPathDB" id="FungiDB:SeMB42_g04166"/>
<evidence type="ECO:0000256" key="1">
    <source>
        <dbReference type="SAM" id="MobiDB-lite"/>
    </source>
</evidence>
<dbReference type="AlphaFoldDB" id="A0A507D0J3"/>
<dbReference type="OrthoDB" id="10443192at2759"/>
<dbReference type="EMBL" id="QEAN01000163">
    <property type="protein sequence ID" value="TPX44926.1"/>
    <property type="molecule type" value="Genomic_DNA"/>
</dbReference>
<evidence type="ECO:0000313" key="2">
    <source>
        <dbReference type="EMBL" id="TPX44926.1"/>
    </source>
</evidence>
<protein>
    <submittedName>
        <fullName evidence="2">Uncharacterized protein</fullName>
    </submittedName>
</protein>
<feature type="region of interest" description="Disordered" evidence="1">
    <location>
        <begin position="44"/>
        <end position="93"/>
    </location>
</feature>
<comment type="caution">
    <text evidence="2">The sequence shown here is derived from an EMBL/GenBank/DDBJ whole genome shotgun (WGS) entry which is preliminary data.</text>
</comment>
<dbReference type="Proteomes" id="UP000320475">
    <property type="component" value="Unassembled WGS sequence"/>
</dbReference>
<evidence type="ECO:0000313" key="5">
    <source>
        <dbReference type="Proteomes" id="UP000320475"/>
    </source>
</evidence>
<reference evidence="4 5" key="1">
    <citation type="journal article" date="2019" name="Sci. Rep.">
        <title>Comparative genomics of chytrid fungi reveal insights into the obligate biotrophic and pathogenic lifestyle of Synchytrium endobioticum.</title>
        <authorList>
            <person name="van de Vossenberg B.T.L.H."/>
            <person name="Warris S."/>
            <person name="Nguyen H.D.T."/>
            <person name="van Gent-Pelzer M.P.E."/>
            <person name="Joly D.L."/>
            <person name="van de Geest H.C."/>
            <person name="Bonants P.J.M."/>
            <person name="Smith D.S."/>
            <person name="Levesque C.A."/>
            <person name="van der Lee T.A.J."/>
        </authorList>
    </citation>
    <scope>NUCLEOTIDE SEQUENCE [LARGE SCALE GENOMIC DNA]</scope>
    <source>
        <strain evidence="3 5">LEV6574</strain>
        <strain evidence="2 4">MB42</strain>
    </source>
</reference>
<evidence type="ECO:0000313" key="4">
    <source>
        <dbReference type="Proteomes" id="UP000317494"/>
    </source>
</evidence>
<gene>
    <name evidence="3" type="ORF">SeLEV6574_g00899</name>
    <name evidence="2" type="ORF">SeMB42_g04166</name>
</gene>
<dbReference type="Gene3D" id="3.30.300.20">
    <property type="match status" value="1"/>
</dbReference>
<keyword evidence="4" id="KW-1185">Reference proteome</keyword>
<organism evidence="2 4">
    <name type="scientific">Synchytrium endobioticum</name>
    <dbReference type="NCBI Taxonomy" id="286115"/>
    <lineage>
        <taxon>Eukaryota</taxon>
        <taxon>Fungi</taxon>
        <taxon>Fungi incertae sedis</taxon>
        <taxon>Chytridiomycota</taxon>
        <taxon>Chytridiomycota incertae sedis</taxon>
        <taxon>Chytridiomycetes</taxon>
        <taxon>Synchytriales</taxon>
        <taxon>Synchytriaceae</taxon>
        <taxon>Synchytrium</taxon>
    </lineage>
</organism>
<proteinExistence type="predicted"/>
<accession>A0A507D0J3</accession>
<dbReference type="InterPro" id="IPR023799">
    <property type="entry name" value="RbfA_dom_sf"/>
</dbReference>